<evidence type="ECO:0000313" key="1">
    <source>
        <dbReference type="EMBL" id="CAD6996049.1"/>
    </source>
</evidence>
<accession>A0A811UAZ3</accession>
<name>A0A811UAZ3_CERCA</name>
<reference evidence="1" key="1">
    <citation type="submission" date="2020-11" db="EMBL/GenBank/DDBJ databases">
        <authorList>
            <person name="Whitehead M."/>
        </authorList>
    </citation>
    <scope>NUCLEOTIDE SEQUENCE</scope>
    <source>
        <strain evidence="1">EGII</strain>
    </source>
</reference>
<dbReference type="AlphaFoldDB" id="A0A811UAZ3"/>
<feature type="non-terminal residue" evidence="1">
    <location>
        <position position="1"/>
    </location>
</feature>
<dbReference type="EMBL" id="CAJHJT010000001">
    <property type="protein sequence ID" value="CAD6996049.1"/>
    <property type="molecule type" value="Genomic_DNA"/>
</dbReference>
<feature type="non-terminal residue" evidence="1">
    <location>
        <position position="65"/>
    </location>
</feature>
<keyword evidence="2" id="KW-1185">Reference proteome</keyword>
<gene>
    <name evidence="1" type="ORF">CCAP1982_LOCUS4756</name>
</gene>
<sequence length="65" mass="7340">LFGRQIIETLTNAMANAEQREHCPPQVDTSNLSLKFYSISSTEYYIKLATLPKSAIVVIDLRPSR</sequence>
<proteinExistence type="predicted"/>
<organism evidence="1 2">
    <name type="scientific">Ceratitis capitata</name>
    <name type="common">Mediterranean fruit fly</name>
    <name type="synonym">Tephritis capitata</name>
    <dbReference type="NCBI Taxonomy" id="7213"/>
    <lineage>
        <taxon>Eukaryota</taxon>
        <taxon>Metazoa</taxon>
        <taxon>Ecdysozoa</taxon>
        <taxon>Arthropoda</taxon>
        <taxon>Hexapoda</taxon>
        <taxon>Insecta</taxon>
        <taxon>Pterygota</taxon>
        <taxon>Neoptera</taxon>
        <taxon>Endopterygota</taxon>
        <taxon>Diptera</taxon>
        <taxon>Brachycera</taxon>
        <taxon>Muscomorpha</taxon>
        <taxon>Tephritoidea</taxon>
        <taxon>Tephritidae</taxon>
        <taxon>Ceratitis</taxon>
        <taxon>Ceratitis</taxon>
    </lineage>
</organism>
<dbReference type="Proteomes" id="UP000606786">
    <property type="component" value="Unassembled WGS sequence"/>
</dbReference>
<protein>
    <submittedName>
        <fullName evidence="1">(Mediterranean fruit fly) hypothetical protein</fullName>
    </submittedName>
</protein>
<comment type="caution">
    <text evidence="1">The sequence shown here is derived from an EMBL/GenBank/DDBJ whole genome shotgun (WGS) entry which is preliminary data.</text>
</comment>
<evidence type="ECO:0000313" key="2">
    <source>
        <dbReference type="Proteomes" id="UP000606786"/>
    </source>
</evidence>